<evidence type="ECO:0000256" key="6">
    <source>
        <dbReference type="ARBA" id="ARBA00022777"/>
    </source>
</evidence>
<dbReference type="InterPro" id="IPR000961">
    <property type="entry name" value="AGC-kinase_C"/>
</dbReference>
<evidence type="ECO:0000256" key="8">
    <source>
        <dbReference type="ARBA" id="ARBA00047298"/>
    </source>
</evidence>
<feature type="domain" description="Protein kinase" evidence="12">
    <location>
        <begin position="607"/>
        <end position="916"/>
    </location>
</feature>
<feature type="domain" description="Cyclic nucleotide-binding" evidence="13">
    <location>
        <begin position="318"/>
        <end position="397"/>
    </location>
</feature>
<keyword evidence="3" id="KW-0723">Serine/threonine-protein kinase</keyword>
<evidence type="ECO:0000259" key="13">
    <source>
        <dbReference type="PROSITE" id="PS50042"/>
    </source>
</evidence>
<name>A0ABD3NVE5_9STRA</name>
<dbReference type="InterPro" id="IPR000595">
    <property type="entry name" value="cNMP-bd_dom"/>
</dbReference>
<keyword evidence="4" id="KW-0808">Transferase</keyword>
<dbReference type="GO" id="GO:0004692">
    <property type="term" value="F:cGMP-dependent protein kinase activity"/>
    <property type="evidence" value="ECO:0007669"/>
    <property type="project" value="UniProtKB-EC"/>
</dbReference>
<dbReference type="Proteomes" id="UP001530400">
    <property type="component" value="Unassembled WGS sequence"/>
</dbReference>
<dbReference type="CDD" id="cd00038">
    <property type="entry name" value="CAP_ED"/>
    <property type="match status" value="3"/>
</dbReference>
<evidence type="ECO:0000259" key="14">
    <source>
        <dbReference type="PROSITE" id="PS51285"/>
    </source>
</evidence>
<keyword evidence="11" id="KW-0812">Transmembrane</keyword>
<keyword evidence="11" id="KW-0472">Membrane</keyword>
<keyword evidence="16" id="KW-1185">Reference proteome</keyword>
<evidence type="ECO:0000256" key="7">
    <source>
        <dbReference type="ARBA" id="ARBA00022840"/>
    </source>
</evidence>
<proteinExistence type="inferred from homology"/>
<feature type="domain" description="AGC-kinase C-terminal" evidence="14">
    <location>
        <begin position="917"/>
        <end position="974"/>
    </location>
</feature>
<dbReference type="PANTHER" id="PTHR24353:SF143">
    <property type="entry name" value="PROTEIN KINASE DOMAIN-CONTAINING PROTEIN"/>
    <property type="match status" value="1"/>
</dbReference>
<dbReference type="InterPro" id="IPR011009">
    <property type="entry name" value="Kinase-like_dom_sf"/>
</dbReference>
<comment type="catalytic activity">
    <reaction evidence="8">
        <text>L-threonyl-[protein] + ATP = O-phospho-L-threonyl-[protein] + ADP + H(+)</text>
        <dbReference type="Rhea" id="RHEA:46608"/>
        <dbReference type="Rhea" id="RHEA-COMP:11060"/>
        <dbReference type="Rhea" id="RHEA-COMP:11605"/>
        <dbReference type="ChEBI" id="CHEBI:15378"/>
        <dbReference type="ChEBI" id="CHEBI:30013"/>
        <dbReference type="ChEBI" id="CHEBI:30616"/>
        <dbReference type="ChEBI" id="CHEBI:61977"/>
        <dbReference type="ChEBI" id="CHEBI:456216"/>
        <dbReference type="EC" id="2.7.11.12"/>
    </reaction>
</comment>
<dbReference type="PROSITE" id="PS51285">
    <property type="entry name" value="AGC_KINASE_CTER"/>
    <property type="match status" value="1"/>
</dbReference>
<organism evidence="15 16">
    <name type="scientific">Cyclotella atomus</name>
    <dbReference type="NCBI Taxonomy" id="382360"/>
    <lineage>
        <taxon>Eukaryota</taxon>
        <taxon>Sar</taxon>
        <taxon>Stramenopiles</taxon>
        <taxon>Ochrophyta</taxon>
        <taxon>Bacillariophyta</taxon>
        <taxon>Coscinodiscophyceae</taxon>
        <taxon>Thalassiosirophycidae</taxon>
        <taxon>Stephanodiscales</taxon>
        <taxon>Stephanodiscaceae</taxon>
        <taxon>Cyclotella</taxon>
    </lineage>
</organism>
<dbReference type="EMBL" id="JALLPJ020000926">
    <property type="protein sequence ID" value="KAL3779612.1"/>
    <property type="molecule type" value="Genomic_DNA"/>
</dbReference>
<evidence type="ECO:0000256" key="10">
    <source>
        <dbReference type="SAM" id="MobiDB-lite"/>
    </source>
</evidence>
<keyword evidence="7" id="KW-0067">ATP-binding</keyword>
<dbReference type="PROSITE" id="PS50011">
    <property type="entry name" value="PROTEIN_KINASE_DOM"/>
    <property type="match status" value="1"/>
</dbReference>
<dbReference type="Gene3D" id="1.10.510.10">
    <property type="entry name" value="Transferase(Phosphotransferase) domain 1"/>
    <property type="match status" value="1"/>
</dbReference>
<feature type="transmembrane region" description="Helical" evidence="11">
    <location>
        <begin position="836"/>
        <end position="855"/>
    </location>
</feature>
<keyword evidence="6" id="KW-0418">Kinase</keyword>
<dbReference type="SUPFAM" id="SSF51206">
    <property type="entry name" value="cAMP-binding domain-like"/>
    <property type="match status" value="3"/>
</dbReference>
<feature type="domain" description="Cyclic nucleotide-binding" evidence="13">
    <location>
        <begin position="178"/>
        <end position="315"/>
    </location>
</feature>
<evidence type="ECO:0000256" key="2">
    <source>
        <dbReference type="ARBA" id="ARBA00012428"/>
    </source>
</evidence>
<comment type="similarity">
    <text evidence="1">Belongs to the protein kinase superfamily. AGC Ser/Thr protein kinase family. cGMP subfamily.</text>
</comment>
<dbReference type="SUPFAM" id="SSF56112">
    <property type="entry name" value="Protein kinase-like (PK-like)"/>
    <property type="match status" value="1"/>
</dbReference>
<dbReference type="PROSITE" id="PS50042">
    <property type="entry name" value="CNMP_BINDING_3"/>
    <property type="match status" value="3"/>
</dbReference>
<dbReference type="GO" id="GO:0005524">
    <property type="term" value="F:ATP binding"/>
    <property type="evidence" value="ECO:0007669"/>
    <property type="project" value="UniProtKB-KW"/>
</dbReference>
<keyword evidence="11" id="KW-1133">Transmembrane helix</keyword>
<comment type="catalytic activity">
    <reaction evidence="9">
        <text>L-seryl-[protein] + ATP = O-phospho-L-seryl-[protein] + ADP + H(+)</text>
        <dbReference type="Rhea" id="RHEA:17989"/>
        <dbReference type="Rhea" id="RHEA-COMP:9863"/>
        <dbReference type="Rhea" id="RHEA-COMP:11604"/>
        <dbReference type="ChEBI" id="CHEBI:15378"/>
        <dbReference type="ChEBI" id="CHEBI:29999"/>
        <dbReference type="ChEBI" id="CHEBI:30616"/>
        <dbReference type="ChEBI" id="CHEBI:83421"/>
        <dbReference type="ChEBI" id="CHEBI:456216"/>
        <dbReference type="EC" id="2.7.11.12"/>
    </reaction>
</comment>
<gene>
    <name evidence="15" type="ORF">ACHAWO_004663</name>
</gene>
<evidence type="ECO:0000256" key="4">
    <source>
        <dbReference type="ARBA" id="ARBA00022679"/>
    </source>
</evidence>
<evidence type="ECO:0000313" key="16">
    <source>
        <dbReference type="Proteomes" id="UP001530400"/>
    </source>
</evidence>
<dbReference type="EC" id="2.7.11.12" evidence="2"/>
<sequence length="974" mass="108924">MKRLASFKKSKSSKSANGSKSKDNNQDSIHQSFDSWATDSTSSTSSNATTEDDKYQEPKQTIRMGTRRGNIANIDKISQQMKDLHVKSGSHAVTSKNLEGIDEDGTGAGVAVTNHLRPQTPSVSNNVMANIYSAPLPEFDITYTPPVFPKTDSDVEFISIALQRNFVFANALSDDDVVRKREMKQVVDAFEPYRVKYSGELILSHKEVGEYFYIVKEGSVRYYEKYKMPSQRGVLGGGKVIGLANKPGQSFGELCLLYDCPPPADCVSGEESEAEAPCGDGAACSLWRIHREIFRQILALRTMRRDKKLREALEKVPCLRGLDTEYLKKIADALNPRNVDAGEVLFREGDPANALYLIGTEGKIQLTRGDGRQQVLGPYQSFGDEAISHNLGEEAGVDLKRKSITQDDSAPVRFETAKALQRTVILSMSANQFARVVGSLKDAILLSRDRRLLKSVPLFRDSDIEDFEYELLTALIETTHCRMDKEIFVEGDNIDEPALYIVRSGEVEVISEAHPKLNRVVRAGEFFGEDTLTPDENLKFGGAKGGNKYSEETCDVVSETAVLGKLTLATIDSVIQDLHRLGCKRKKHFKRRGGVSEVEGVESLDDLEFHRLFGAGTFGRVWIVSPLGKRVPSALKIQSKRELLDQRQAGGAQRERSVMVKLDHPFVCKLVSTFQDEACIYMLIQFVQGGELLNLIQGGDVYGGLPESAAKFFTAGILEGLTHMHQRQIVYRDLKPENGKTDSINTRANISLINHLVFCSLVLIDKDGYPVIIDFGFSKICTDKTYTFCGTPLYLAPEIILSRGMYCYANIIMSLVSIHALIPFMNKGHDRGVDYWALGCLTYEMLFGFTPFYVSGIDQKGLFKRIVRGKWSIPKDHNKVNRSAIEFIWGLLQRRSAERLGCLAGGYRDIKKHAWLQEVNFGKLIKKQIQAPWTPEIDDPLDTSNFESMDDAEDEDFLKGKPLTAKEQIIFRDF</sequence>
<evidence type="ECO:0000259" key="12">
    <source>
        <dbReference type="PROSITE" id="PS50011"/>
    </source>
</evidence>
<feature type="region of interest" description="Disordered" evidence="10">
    <location>
        <begin position="1"/>
        <end position="68"/>
    </location>
</feature>
<keyword evidence="5" id="KW-0547">Nucleotide-binding</keyword>
<evidence type="ECO:0000256" key="3">
    <source>
        <dbReference type="ARBA" id="ARBA00022527"/>
    </source>
</evidence>
<dbReference type="InterPro" id="IPR000719">
    <property type="entry name" value="Prot_kinase_dom"/>
</dbReference>
<evidence type="ECO:0000256" key="11">
    <source>
        <dbReference type="SAM" id="Phobius"/>
    </source>
</evidence>
<comment type="caution">
    <text evidence="15">The sequence shown here is derived from an EMBL/GenBank/DDBJ whole genome shotgun (WGS) entry which is preliminary data.</text>
</comment>
<dbReference type="PANTHER" id="PTHR24353">
    <property type="entry name" value="CYCLIC NUCLEOTIDE-DEPENDENT PROTEIN KINASE"/>
    <property type="match status" value="1"/>
</dbReference>
<evidence type="ECO:0000313" key="15">
    <source>
        <dbReference type="EMBL" id="KAL3779612.1"/>
    </source>
</evidence>
<dbReference type="SMART" id="SM00100">
    <property type="entry name" value="cNMP"/>
    <property type="match status" value="3"/>
</dbReference>
<protein>
    <recommendedName>
        <fullName evidence="2">cGMP-dependent protein kinase</fullName>
        <ecNumber evidence="2">2.7.11.12</ecNumber>
    </recommendedName>
</protein>
<dbReference type="Pfam" id="PF00027">
    <property type="entry name" value="cNMP_binding"/>
    <property type="match status" value="1"/>
</dbReference>
<reference evidence="15 16" key="1">
    <citation type="submission" date="2024-10" db="EMBL/GenBank/DDBJ databases">
        <title>Updated reference genomes for cyclostephanoid diatoms.</title>
        <authorList>
            <person name="Roberts W.R."/>
            <person name="Alverson A.J."/>
        </authorList>
    </citation>
    <scope>NUCLEOTIDE SEQUENCE [LARGE SCALE GENOMIC DNA]</scope>
    <source>
        <strain evidence="15 16">AJA010-31</strain>
    </source>
</reference>
<dbReference type="Pfam" id="PF00069">
    <property type="entry name" value="Pkinase"/>
    <property type="match status" value="1"/>
</dbReference>
<feature type="compositionally biased region" description="Low complexity" evidence="10">
    <location>
        <begin position="32"/>
        <end position="49"/>
    </location>
</feature>
<feature type="compositionally biased region" description="Basic residues" evidence="10">
    <location>
        <begin position="1"/>
        <end position="12"/>
    </location>
</feature>
<dbReference type="SMART" id="SM00220">
    <property type="entry name" value="S_TKc"/>
    <property type="match status" value="1"/>
</dbReference>
<evidence type="ECO:0000256" key="5">
    <source>
        <dbReference type="ARBA" id="ARBA00022741"/>
    </source>
</evidence>
<evidence type="ECO:0000256" key="9">
    <source>
        <dbReference type="ARBA" id="ARBA00047462"/>
    </source>
</evidence>
<feature type="domain" description="Cyclic nucleotide-binding" evidence="13">
    <location>
        <begin position="499"/>
        <end position="532"/>
    </location>
</feature>
<dbReference type="InterPro" id="IPR018490">
    <property type="entry name" value="cNMP-bd_dom_sf"/>
</dbReference>
<dbReference type="InterPro" id="IPR014710">
    <property type="entry name" value="RmlC-like_jellyroll"/>
</dbReference>
<feature type="transmembrane region" description="Helical" evidence="11">
    <location>
        <begin position="805"/>
        <end position="824"/>
    </location>
</feature>
<accession>A0ABD3NVE5</accession>
<dbReference type="AlphaFoldDB" id="A0ABD3NVE5"/>
<dbReference type="Gene3D" id="2.60.120.10">
    <property type="entry name" value="Jelly Rolls"/>
    <property type="match status" value="3"/>
</dbReference>
<evidence type="ECO:0000256" key="1">
    <source>
        <dbReference type="ARBA" id="ARBA00006352"/>
    </source>
</evidence>
<dbReference type="Gene3D" id="3.30.200.20">
    <property type="entry name" value="Phosphorylase Kinase, domain 1"/>
    <property type="match status" value="1"/>
</dbReference>